<evidence type="ECO:0000313" key="3">
    <source>
        <dbReference type="Proteomes" id="UP001161757"/>
    </source>
</evidence>
<feature type="region of interest" description="Disordered" evidence="1">
    <location>
        <begin position="132"/>
        <end position="190"/>
    </location>
</feature>
<dbReference type="PANTHER" id="PTHR37012">
    <property type="entry name" value="B-ZIP TRANSCRIPTION FACTOR (EUROFUNG)-RELATED"/>
    <property type="match status" value="1"/>
</dbReference>
<dbReference type="AlphaFoldDB" id="A0AAN6ESY9"/>
<organism evidence="2 3">
    <name type="scientific">Exophiala dermatitidis</name>
    <name type="common">Black yeast-like fungus</name>
    <name type="synonym">Wangiella dermatitidis</name>
    <dbReference type="NCBI Taxonomy" id="5970"/>
    <lineage>
        <taxon>Eukaryota</taxon>
        <taxon>Fungi</taxon>
        <taxon>Dikarya</taxon>
        <taxon>Ascomycota</taxon>
        <taxon>Pezizomycotina</taxon>
        <taxon>Eurotiomycetes</taxon>
        <taxon>Chaetothyriomycetidae</taxon>
        <taxon>Chaetothyriales</taxon>
        <taxon>Herpotrichiellaceae</taxon>
        <taxon>Exophiala</taxon>
    </lineage>
</organism>
<dbReference type="InterPro" id="IPR021833">
    <property type="entry name" value="DUF3425"/>
</dbReference>
<evidence type="ECO:0000313" key="2">
    <source>
        <dbReference type="EMBL" id="KAJ8991070.1"/>
    </source>
</evidence>
<evidence type="ECO:0008006" key="4">
    <source>
        <dbReference type="Google" id="ProtNLM"/>
    </source>
</evidence>
<reference evidence="2" key="1">
    <citation type="submission" date="2023-01" db="EMBL/GenBank/DDBJ databases">
        <title>Exophiala dermititidis isolated from Cystic Fibrosis Patient.</title>
        <authorList>
            <person name="Kurbessoian T."/>
            <person name="Crocker A."/>
            <person name="Murante D."/>
            <person name="Hogan D.A."/>
            <person name="Stajich J.E."/>
        </authorList>
    </citation>
    <scope>NUCLEOTIDE SEQUENCE</scope>
    <source>
        <strain evidence="2">Ex8</strain>
    </source>
</reference>
<dbReference type="Pfam" id="PF11905">
    <property type="entry name" value="DUF3425"/>
    <property type="match status" value="1"/>
</dbReference>
<feature type="compositionally biased region" description="Polar residues" evidence="1">
    <location>
        <begin position="140"/>
        <end position="152"/>
    </location>
</feature>
<feature type="region of interest" description="Disordered" evidence="1">
    <location>
        <begin position="233"/>
        <end position="268"/>
    </location>
</feature>
<evidence type="ECO:0000256" key="1">
    <source>
        <dbReference type="SAM" id="MobiDB-lite"/>
    </source>
</evidence>
<proteinExistence type="predicted"/>
<comment type="caution">
    <text evidence="2">The sequence shown here is derived from an EMBL/GenBank/DDBJ whole genome shotgun (WGS) entry which is preliminary data.</text>
</comment>
<sequence>MQNDHDPSHTSSPGGDLAPSSPNQAGRKRKTPSGSRGVASLTPEQLAKKRANDREAQRAIRERTKQHIESLERRIEELTSQQPYQELQAVIRQKDAIQAENEEIRRRLASIMSILQPIVGAQGLTDLATAAQHNVPPGAGQQNEAFRGSNISPADPYLNGRQQFSASPHTSQATVDGSSYPPPFTSEDHNENRVWVSSREALSHQRDNLQRGLELNDSGERLSFNFLLEGLAQRPGGNNVPSQREQSSPVRRSAYPLLPDPTQQPVSQPPPWKLLPKHVPPTCPLDGLLLNFFHSRRHEASSNHDPAMNPTYPSVSSLLNPASGHQLDPVSQLSSDIISKFPNIYDLPEQVAVLYFMFLNMRWQINPTQENYERLPEWLRPTPSQLYTPHPAWIDHIPWPMLRDKLIANHQDYPFENWFVPFTSGLSVNWPYDPIDCLLATSERDREDPAINPVFERHIRRLENWSVGPAFAEAFPALGDTARVKRKDNGNSQAQSQSQSQSQPQAQTQTTGHPSANLDAPTTSG</sequence>
<dbReference type="PANTHER" id="PTHR37012:SF2">
    <property type="entry name" value="BZIP DOMAIN-CONTAINING PROTEIN-RELATED"/>
    <property type="match status" value="1"/>
</dbReference>
<feature type="compositionally biased region" description="Polar residues" evidence="1">
    <location>
        <begin position="160"/>
        <end position="177"/>
    </location>
</feature>
<feature type="compositionally biased region" description="Low complexity" evidence="1">
    <location>
        <begin position="492"/>
        <end position="511"/>
    </location>
</feature>
<dbReference type="EMBL" id="JAJGCB010000009">
    <property type="protein sequence ID" value="KAJ8991070.1"/>
    <property type="molecule type" value="Genomic_DNA"/>
</dbReference>
<name>A0AAN6ESY9_EXODE</name>
<feature type="compositionally biased region" description="Basic and acidic residues" evidence="1">
    <location>
        <begin position="46"/>
        <end position="58"/>
    </location>
</feature>
<accession>A0AAN6ESY9</accession>
<dbReference type="InterPro" id="IPR046347">
    <property type="entry name" value="bZIP_sf"/>
</dbReference>
<feature type="region of interest" description="Disordered" evidence="1">
    <location>
        <begin position="1"/>
        <end position="58"/>
    </location>
</feature>
<dbReference type="GO" id="GO:0003700">
    <property type="term" value="F:DNA-binding transcription factor activity"/>
    <property type="evidence" value="ECO:0007669"/>
    <property type="project" value="InterPro"/>
</dbReference>
<dbReference type="Proteomes" id="UP001161757">
    <property type="component" value="Unassembled WGS sequence"/>
</dbReference>
<dbReference type="CDD" id="cd14688">
    <property type="entry name" value="bZIP_YAP"/>
    <property type="match status" value="1"/>
</dbReference>
<gene>
    <name evidence="2" type="ORF">HRR80_005126</name>
</gene>
<protein>
    <recommendedName>
        <fullName evidence="4">BZIP transcription factor</fullName>
    </recommendedName>
</protein>
<dbReference type="SUPFAM" id="SSF57959">
    <property type="entry name" value="Leucine zipper domain"/>
    <property type="match status" value="1"/>
</dbReference>
<dbReference type="Gene3D" id="1.20.5.170">
    <property type="match status" value="1"/>
</dbReference>
<feature type="region of interest" description="Disordered" evidence="1">
    <location>
        <begin position="482"/>
        <end position="525"/>
    </location>
</feature>
<feature type="compositionally biased region" description="Polar residues" evidence="1">
    <location>
        <begin position="239"/>
        <end position="250"/>
    </location>
</feature>